<organism evidence="3 4">
    <name type="scientific">Emticicia oligotrophica (strain DSM 17448 / CIP 109782 / MTCC 6937 / GPTSA100-15)</name>
    <dbReference type="NCBI Taxonomy" id="929562"/>
    <lineage>
        <taxon>Bacteria</taxon>
        <taxon>Pseudomonadati</taxon>
        <taxon>Bacteroidota</taxon>
        <taxon>Cytophagia</taxon>
        <taxon>Cytophagales</taxon>
        <taxon>Leadbetterellaceae</taxon>
        <taxon>Emticicia</taxon>
    </lineage>
</organism>
<dbReference type="EMBL" id="CP002961">
    <property type="protein sequence ID" value="AFK05063.1"/>
    <property type="molecule type" value="Genomic_DNA"/>
</dbReference>
<sequence length="204" mass="23486">MTFQKSKLLTTLLTLLTIQFSFAASFDKYFPKLIKFEGNGYGIHQPIWGSKPFTKNQAYLIYKTHYWDKYNASLFKDQGVAEVFIDQLINAGVGKECVHIKAFEAIIGVRQDGYLSLNDIKAANKFKSPEKIINPYINYRLYFYKGRKNASRNKGWLSRAKSFAIRDKAGNMLANYLVLPKMLEKVEIPINNCEFEAEEVVLNN</sequence>
<proteinExistence type="predicted"/>
<dbReference type="SUPFAM" id="SSF53955">
    <property type="entry name" value="Lysozyme-like"/>
    <property type="match status" value="1"/>
</dbReference>
<keyword evidence="4" id="KW-1185">Reference proteome</keyword>
<dbReference type="RefSeq" id="WP_015030751.1">
    <property type="nucleotide sequence ID" value="NC_018748.1"/>
</dbReference>
<gene>
    <name evidence="3" type="ordered locus">Emtol_3937</name>
</gene>
<dbReference type="InterPro" id="IPR023346">
    <property type="entry name" value="Lysozyme-like_dom_sf"/>
</dbReference>
<dbReference type="Pfam" id="PF05838">
    <property type="entry name" value="Glyco_hydro_108"/>
    <property type="match status" value="1"/>
</dbReference>
<accession>A0ABM5N6X8</accession>
<dbReference type="InterPro" id="IPR008565">
    <property type="entry name" value="TtsA-like_GH18_dom"/>
</dbReference>
<evidence type="ECO:0000313" key="3">
    <source>
        <dbReference type="EMBL" id="AFK05063.1"/>
    </source>
</evidence>
<dbReference type="Proteomes" id="UP000002875">
    <property type="component" value="Chromosome"/>
</dbReference>
<evidence type="ECO:0000256" key="1">
    <source>
        <dbReference type="SAM" id="SignalP"/>
    </source>
</evidence>
<name>A0ABM5N6X8_EMTOG</name>
<evidence type="ECO:0000313" key="4">
    <source>
        <dbReference type="Proteomes" id="UP000002875"/>
    </source>
</evidence>
<feature type="chain" id="PRO_5046411073" description="TtsA-like Glycoside hydrolase family 108 domain-containing protein" evidence="1">
    <location>
        <begin position="24"/>
        <end position="204"/>
    </location>
</feature>
<evidence type="ECO:0000259" key="2">
    <source>
        <dbReference type="Pfam" id="PF05838"/>
    </source>
</evidence>
<feature type="signal peptide" evidence="1">
    <location>
        <begin position="1"/>
        <end position="23"/>
    </location>
</feature>
<reference evidence="3 4" key="1">
    <citation type="submission" date="2011-07" db="EMBL/GenBank/DDBJ databases">
        <title>The complete genome of chromosome of Emticicia oligotrophica DSM 17448.</title>
        <authorList>
            <consortium name="US DOE Joint Genome Institute (JGI-PGF)"/>
            <person name="Lucas S."/>
            <person name="Han J."/>
            <person name="Lapidus A."/>
            <person name="Bruce D."/>
            <person name="Goodwin L."/>
            <person name="Pitluck S."/>
            <person name="Peters L."/>
            <person name="Kyrpides N."/>
            <person name="Mavromatis K."/>
            <person name="Ivanova N."/>
            <person name="Ovchinnikova G."/>
            <person name="Teshima H."/>
            <person name="Detter J.C."/>
            <person name="Tapia R."/>
            <person name="Han C."/>
            <person name="Land M."/>
            <person name="Hauser L."/>
            <person name="Markowitz V."/>
            <person name="Cheng J.-F."/>
            <person name="Hugenholtz P."/>
            <person name="Woyke T."/>
            <person name="Wu D."/>
            <person name="Tindall B."/>
            <person name="Pomrenke H."/>
            <person name="Brambilla E."/>
            <person name="Klenk H.-P."/>
            <person name="Eisen J.A."/>
        </authorList>
    </citation>
    <scope>NUCLEOTIDE SEQUENCE [LARGE SCALE GENOMIC DNA]</scope>
    <source>
        <strain evidence="3 4">DSM 17448</strain>
    </source>
</reference>
<protein>
    <recommendedName>
        <fullName evidence="2">TtsA-like Glycoside hydrolase family 108 domain-containing protein</fullName>
    </recommendedName>
</protein>
<feature type="domain" description="TtsA-like Glycoside hydrolase family 108" evidence="2">
    <location>
        <begin position="51"/>
        <end position="92"/>
    </location>
</feature>
<keyword evidence="1" id="KW-0732">Signal</keyword>
<dbReference type="Gene3D" id="1.20.141.10">
    <property type="entry name" value="Chitosanase, subunit A, domain 1"/>
    <property type="match status" value="1"/>
</dbReference>